<name>A0A8J2WMR2_9CRUS</name>
<protein>
    <submittedName>
        <fullName evidence="2">Uncharacterized protein</fullName>
    </submittedName>
</protein>
<comment type="caution">
    <text evidence="2">The sequence shown here is derived from an EMBL/GenBank/DDBJ whole genome shotgun (WGS) entry which is preliminary data.</text>
</comment>
<dbReference type="EMBL" id="CAKKLH010000303">
    <property type="protein sequence ID" value="CAH0110618.1"/>
    <property type="molecule type" value="Genomic_DNA"/>
</dbReference>
<dbReference type="NCBIfam" id="TIGR02174">
    <property type="entry name" value="CXXU_selWTH"/>
    <property type="match status" value="1"/>
</dbReference>
<dbReference type="Gene3D" id="3.40.30.10">
    <property type="entry name" value="Glutaredoxin"/>
    <property type="match status" value="1"/>
</dbReference>
<proteinExistence type="predicted"/>
<dbReference type="AlphaFoldDB" id="A0A8J2WMR2"/>
<dbReference type="Pfam" id="PF10262">
    <property type="entry name" value="Rdx"/>
    <property type="match status" value="1"/>
</dbReference>
<evidence type="ECO:0000313" key="3">
    <source>
        <dbReference type="Proteomes" id="UP000789390"/>
    </source>
</evidence>
<dbReference type="SUPFAM" id="SSF52833">
    <property type="entry name" value="Thioredoxin-like"/>
    <property type="match status" value="1"/>
</dbReference>
<accession>A0A8J2WMR2</accession>
<keyword evidence="1" id="KW-0676">Redox-active center</keyword>
<reference evidence="2" key="1">
    <citation type="submission" date="2021-11" db="EMBL/GenBank/DDBJ databases">
        <authorList>
            <person name="Schell T."/>
        </authorList>
    </citation>
    <scope>NUCLEOTIDE SEQUENCE</scope>
    <source>
        <strain evidence="2">M5</strain>
    </source>
</reference>
<gene>
    <name evidence="2" type="ORF">DGAL_LOCUS14188</name>
</gene>
<dbReference type="OrthoDB" id="5962009at2759"/>
<dbReference type="InterPro" id="IPR036249">
    <property type="entry name" value="Thioredoxin-like_sf"/>
</dbReference>
<keyword evidence="3" id="KW-1185">Reference proteome</keyword>
<organism evidence="2 3">
    <name type="scientific">Daphnia galeata</name>
    <dbReference type="NCBI Taxonomy" id="27404"/>
    <lineage>
        <taxon>Eukaryota</taxon>
        <taxon>Metazoa</taxon>
        <taxon>Ecdysozoa</taxon>
        <taxon>Arthropoda</taxon>
        <taxon>Crustacea</taxon>
        <taxon>Branchiopoda</taxon>
        <taxon>Diplostraca</taxon>
        <taxon>Cladocera</taxon>
        <taxon>Anomopoda</taxon>
        <taxon>Daphniidae</taxon>
        <taxon>Daphnia</taxon>
    </lineage>
</organism>
<evidence type="ECO:0000256" key="1">
    <source>
        <dbReference type="ARBA" id="ARBA00023284"/>
    </source>
</evidence>
<dbReference type="Proteomes" id="UP000789390">
    <property type="component" value="Unassembled WGS sequence"/>
</dbReference>
<dbReference type="InterPro" id="IPR011893">
    <property type="entry name" value="Selenoprotein_Rdx-typ"/>
</dbReference>
<evidence type="ECO:0000313" key="2">
    <source>
        <dbReference type="EMBL" id="CAH0110618.1"/>
    </source>
</evidence>
<sequence length="84" mass="9438">MIRKNVPSAEIEGHVGRRTSFEVTVDGELIHSKLSTNSFPDFEEVVSIVQSVNEGSKPQQVQHLLLTYEMDSLKHNVLVSVDFL</sequence>